<dbReference type="AlphaFoldDB" id="A0A9D1Q5H7"/>
<evidence type="ECO:0000256" key="1">
    <source>
        <dbReference type="ARBA" id="ARBA00004141"/>
    </source>
</evidence>
<dbReference type="Proteomes" id="UP000823934">
    <property type="component" value="Unassembled WGS sequence"/>
</dbReference>
<feature type="transmembrane region" description="Helical" evidence="6">
    <location>
        <begin position="152"/>
        <end position="174"/>
    </location>
</feature>
<reference evidence="7" key="2">
    <citation type="submission" date="2021-04" db="EMBL/GenBank/DDBJ databases">
        <authorList>
            <person name="Gilroy R."/>
        </authorList>
    </citation>
    <scope>NUCLEOTIDE SEQUENCE</scope>
    <source>
        <strain evidence="7">CHK160-9182</strain>
    </source>
</reference>
<feature type="transmembrane region" description="Helical" evidence="6">
    <location>
        <begin position="275"/>
        <end position="299"/>
    </location>
</feature>
<sequence length="360" mass="40136">MTMLFDRVNRLIFFWIGIILAIYLIHRLSSVLIPFLVSFGLAYLGNPIVQKIESRKIPRVWAVSIVFAGLLAILVVILLVVIPQLINQLIAFIEKWPSYYFWMQDNIFPRFERLFPMEELRQNREAADKAITQSLGALKEIVSKIAPSISSVVLAVIGFFVSLFLIPMLTFYVMRDWGTITEKIETLIPRSIFPQTLSFLHEANFMLSSFLRGQLTVMFCLACIYSIGLSIIGVEYGLVIGVVAGLISFVPYVGATSGILMGLVVAWFQYGTLTHLALVGGVFGIGQLMESFVLTPILIGDKLGMHPIAVVFALMVGGTLFGFTGVLLALPACAVLMVALRRLYHYYVNSDFYKGQKPLS</sequence>
<gene>
    <name evidence="7" type="ORF">H9889_01320</name>
</gene>
<evidence type="ECO:0000256" key="3">
    <source>
        <dbReference type="ARBA" id="ARBA00022692"/>
    </source>
</evidence>
<feature type="transmembrane region" description="Helical" evidence="6">
    <location>
        <begin position="215"/>
        <end position="234"/>
    </location>
</feature>
<feature type="transmembrane region" description="Helical" evidence="6">
    <location>
        <begin position="61"/>
        <end position="86"/>
    </location>
</feature>
<organism evidence="7 8">
    <name type="scientific">Candidatus Ignatzschineria merdigallinarum</name>
    <dbReference type="NCBI Taxonomy" id="2838621"/>
    <lineage>
        <taxon>Bacteria</taxon>
        <taxon>Pseudomonadati</taxon>
        <taxon>Pseudomonadota</taxon>
        <taxon>Gammaproteobacteria</taxon>
        <taxon>Cardiobacteriales</taxon>
        <taxon>Ignatzschineriaceae</taxon>
        <taxon>Ignatzschineria</taxon>
    </lineage>
</organism>
<protein>
    <submittedName>
        <fullName evidence="7">AI-2E family transporter</fullName>
    </submittedName>
</protein>
<comment type="similarity">
    <text evidence="2">Belongs to the autoinducer-2 exporter (AI-2E) (TC 2.A.86) family.</text>
</comment>
<feature type="transmembrane region" description="Helical" evidence="6">
    <location>
        <begin position="7"/>
        <end position="25"/>
    </location>
</feature>
<dbReference type="PANTHER" id="PTHR21716">
    <property type="entry name" value="TRANSMEMBRANE PROTEIN"/>
    <property type="match status" value="1"/>
</dbReference>
<keyword evidence="5 6" id="KW-0472">Membrane</keyword>
<evidence type="ECO:0000256" key="5">
    <source>
        <dbReference type="ARBA" id="ARBA00023136"/>
    </source>
</evidence>
<feature type="transmembrane region" description="Helical" evidence="6">
    <location>
        <begin position="240"/>
        <end position="268"/>
    </location>
</feature>
<evidence type="ECO:0000256" key="4">
    <source>
        <dbReference type="ARBA" id="ARBA00022989"/>
    </source>
</evidence>
<comment type="subcellular location">
    <subcellularLocation>
        <location evidence="1">Membrane</location>
        <topology evidence="1">Multi-pass membrane protein</topology>
    </subcellularLocation>
</comment>
<dbReference type="GO" id="GO:0055085">
    <property type="term" value="P:transmembrane transport"/>
    <property type="evidence" value="ECO:0007669"/>
    <property type="project" value="TreeGrafter"/>
</dbReference>
<dbReference type="PANTHER" id="PTHR21716:SF64">
    <property type="entry name" value="AI-2 TRANSPORT PROTEIN TQSA"/>
    <property type="match status" value="1"/>
</dbReference>
<name>A0A9D1Q5H7_9GAMM</name>
<keyword evidence="4 6" id="KW-1133">Transmembrane helix</keyword>
<evidence type="ECO:0000313" key="8">
    <source>
        <dbReference type="Proteomes" id="UP000823934"/>
    </source>
</evidence>
<reference evidence="7" key="1">
    <citation type="journal article" date="2021" name="PeerJ">
        <title>Extensive microbial diversity within the chicken gut microbiome revealed by metagenomics and culture.</title>
        <authorList>
            <person name="Gilroy R."/>
            <person name="Ravi A."/>
            <person name="Getino M."/>
            <person name="Pursley I."/>
            <person name="Horton D.L."/>
            <person name="Alikhan N.F."/>
            <person name="Baker D."/>
            <person name="Gharbi K."/>
            <person name="Hall N."/>
            <person name="Watson M."/>
            <person name="Adriaenssens E.M."/>
            <person name="Foster-Nyarko E."/>
            <person name="Jarju S."/>
            <person name="Secka A."/>
            <person name="Antonio M."/>
            <person name="Oren A."/>
            <person name="Chaudhuri R.R."/>
            <person name="La Ragione R."/>
            <person name="Hildebrand F."/>
            <person name="Pallen M.J."/>
        </authorList>
    </citation>
    <scope>NUCLEOTIDE SEQUENCE</scope>
    <source>
        <strain evidence="7">CHK160-9182</strain>
    </source>
</reference>
<dbReference type="GO" id="GO:0016020">
    <property type="term" value="C:membrane"/>
    <property type="evidence" value="ECO:0007669"/>
    <property type="project" value="UniProtKB-SubCell"/>
</dbReference>
<feature type="transmembrane region" description="Helical" evidence="6">
    <location>
        <begin position="311"/>
        <end position="340"/>
    </location>
</feature>
<keyword evidence="3 6" id="KW-0812">Transmembrane</keyword>
<proteinExistence type="inferred from homology"/>
<dbReference type="EMBL" id="DXHP01000033">
    <property type="protein sequence ID" value="HIW05955.1"/>
    <property type="molecule type" value="Genomic_DNA"/>
</dbReference>
<evidence type="ECO:0000256" key="6">
    <source>
        <dbReference type="SAM" id="Phobius"/>
    </source>
</evidence>
<evidence type="ECO:0000256" key="2">
    <source>
        <dbReference type="ARBA" id="ARBA00009773"/>
    </source>
</evidence>
<feature type="transmembrane region" description="Helical" evidence="6">
    <location>
        <begin position="31"/>
        <end position="49"/>
    </location>
</feature>
<dbReference type="InterPro" id="IPR002549">
    <property type="entry name" value="AI-2E-like"/>
</dbReference>
<accession>A0A9D1Q5H7</accession>
<evidence type="ECO:0000313" key="7">
    <source>
        <dbReference type="EMBL" id="HIW05955.1"/>
    </source>
</evidence>
<comment type="caution">
    <text evidence="7">The sequence shown here is derived from an EMBL/GenBank/DDBJ whole genome shotgun (WGS) entry which is preliminary data.</text>
</comment>
<dbReference type="Pfam" id="PF01594">
    <property type="entry name" value="AI-2E_transport"/>
    <property type="match status" value="1"/>
</dbReference>